<dbReference type="PANTHER" id="PTHR35585">
    <property type="entry name" value="HHE DOMAIN PROTEIN (AFU_ORTHOLOGUE AFUA_4G00730)"/>
    <property type="match status" value="1"/>
</dbReference>
<dbReference type="Gene3D" id="1.20.120.520">
    <property type="entry name" value="nmb1532 protein domain like"/>
    <property type="match status" value="1"/>
</dbReference>
<keyword evidence="3" id="KW-1185">Reference proteome</keyword>
<accession>A0ABU3Q7H9</accession>
<dbReference type="PANTHER" id="PTHR35585:SF1">
    <property type="entry name" value="HHE DOMAIN PROTEIN (AFU_ORTHOLOGUE AFUA_4G00730)"/>
    <property type="match status" value="1"/>
</dbReference>
<gene>
    <name evidence="2" type="ORF">RQX22_10400</name>
</gene>
<proteinExistence type="predicted"/>
<evidence type="ECO:0000313" key="3">
    <source>
        <dbReference type="Proteomes" id="UP001259572"/>
    </source>
</evidence>
<organism evidence="2 3">
    <name type="scientific">Sphingosinicella rhizophila</name>
    <dbReference type="NCBI Taxonomy" id="3050082"/>
    <lineage>
        <taxon>Bacteria</taxon>
        <taxon>Pseudomonadati</taxon>
        <taxon>Pseudomonadota</taxon>
        <taxon>Alphaproteobacteria</taxon>
        <taxon>Sphingomonadales</taxon>
        <taxon>Sphingosinicellaceae</taxon>
        <taxon>Sphingosinicella</taxon>
    </lineage>
</organism>
<comment type="caution">
    <text evidence="2">The sequence shown here is derived from an EMBL/GenBank/DDBJ whole genome shotgun (WGS) entry which is preliminary data.</text>
</comment>
<dbReference type="EMBL" id="JAVUPU010000004">
    <property type="protein sequence ID" value="MDT9599358.1"/>
    <property type="molecule type" value="Genomic_DNA"/>
</dbReference>
<dbReference type="InterPro" id="IPR012312">
    <property type="entry name" value="Hemerythrin-like"/>
</dbReference>
<sequence>MAGEGKQDALKLLSEDHRKVEDLFEKFEKASGDGRKEKLAREICLELKVHTAIEEEIFYPALRGKISDDDLDEAYVEHDGAKILINDIEAGGPDDDYYDAKVKVLQEQIEHHVKEEEKQHDNIFTQARKADVDLEALGEQMAARKAALMAKAEAAGLPPAEPATLEKLEG</sequence>
<name>A0ABU3Q7H9_9SPHN</name>
<protein>
    <submittedName>
        <fullName evidence="2">Hemerythrin domain-containing protein</fullName>
    </submittedName>
</protein>
<dbReference type="RefSeq" id="WP_315726186.1">
    <property type="nucleotide sequence ID" value="NZ_JAVUPU010000004.1"/>
</dbReference>
<dbReference type="Proteomes" id="UP001259572">
    <property type="component" value="Unassembled WGS sequence"/>
</dbReference>
<feature type="domain" description="Hemerythrin-like" evidence="1">
    <location>
        <begin position="9"/>
        <end position="118"/>
    </location>
</feature>
<evidence type="ECO:0000259" key="1">
    <source>
        <dbReference type="Pfam" id="PF01814"/>
    </source>
</evidence>
<dbReference type="Pfam" id="PF01814">
    <property type="entry name" value="Hemerythrin"/>
    <property type="match status" value="1"/>
</dbReference>
<evidence type="ECO:0000313" key="2">
    <source>
        <dbReference type="EMBL" id="MDT9599358.1"/>
    </source>
</evidence>
<reference evidence="2 3" key="1">
    <citation type="submission" date="2023-05" db="EMBL/GenBank/DDBJ databases">
        <authorList>
            <person name="Guo Y."/>
        </authorList>
    </citation>
    <scope>NUCLEOTIDE SEQUENCE [LARGE SCALE GENOMIC DNA]</scope>
    <source>
        <strain evidence="2 3">GR2756</strain>
    </source>
</reference>